<evidence type="ECO:0000259" key="4">
    <source>
        <dbReference type="Pfam" id="PF00823"/>
    </source>
</evidence>
<name>A0A7I7MMW8_9MYCO</name>
<dbReference type="InterPro" id="IPR038332">
    <property type="entry name" value="PPE_sf"/>
</dbReference>
<feature type="compositionally biased region" description="Polar residues" evidence="2">
    <location>
        <begin position="480"/>
        <end position="489"/>
    </location>
</feature>
<dbReference type="GO" id="GO:0052572">
    <property type="term" value="P:response to host immune response"/>
    <property type="evidence" value="ECO:0007669"/>
    <property type="project" value="TreeGrafter"/>
</dbReference>
<dbReference type="Proteomes" id="UP000467236">
    <property type="component" value="Chromosome"/>
</dbReference>
<dbReference type="InterPro" id="IPR000030">
    <property type="entry name" value="PPE_dom"/>
</dbReference>
<evidence type="ECO:0000259" key="5">
    <source>
        <dbReference type="Pfam" id="PF18878"/>
    </source>
</evidence>
<dbReference type="InterPro" id="IPR043641">
    <property type="entry name" value="PPE-PPW_C"/>
</dbReference>
<dbReference type="Pfam" id="PF18878">
    <property type="entry name" value="PPE-PPW"/>
    <property type="match status" value="1"/>
</dbReference>
<keyword evidence="3" id="KW-0812">Transmembrane</keyword>
<dbReference type="Pfam" id="PF00823">
    <property type="entry name" value="PPE"/>
    <property type="match status" value="1"/>
</dbReference>
<evidence type="ECO:0000256" key="3">
    <source>
        <dbReference type="SAM" id="Phobius"/>
    </source>
</evidence>
<evidence type="ECO:0000313" key="6">
    <source>
        <dbReference type="EMBL" id="BBX73558.1"/>
    </source>
</evidence>
<organism evidence="6 7">
    <name type="scientific">Mycobacterium shinjukuense</name>
    <dbReference type="NCBI Taxonomy" id="398694"/>
    <lineage>
        <taxon>Bacteria</taxon>
        <taxon>Bacillati</taxon>
        <taxon>Actinomycetota</taxon>
        <taxon>Actinomycetes</taxon>
        <taxon>Mycobacteriales</taxon>
        <taxon>Mycobacteriaceae</taxon>
        <taxon>Mycobacterium</taxon>
    </lineage>
</organism>
<dbReference type="KEGG" id="mshj:MSHI_14640"/>
<feature type="region of interest" description="Disordered" evidence="2">
    <location>
        <begin position="468"/>
        <end position="489"/>
    </location>
</feature>
<evidence type="ECO:0000313" key="7">
    <source>
        <dbReference type="Proteomes" id="UP000467236"/>
    </source>
</evidence>
<comment type="similarity">
    <text evidence="1">Belongs to the mycobacterial PPE family.</text>
</comment>
<evidence type="ECO:0000256" key="1">
    <source>
        <dbReference type="ARBA" id="ARBA00010652"/>
    </source>
</evidence>
<feature type="domain" description="PPE-PPW subfamily C-terminal" evidence="5">
    <location>
        <begin position="438"/>
        <end position="485"/>
    </location>
</feature>
<dbReference type="PANTHER" id="PTHR46766:SF1">
    <property type="entry name" value="GLUTAMINE-RICH PROTEIN 2"/>
    <property type="match status" value="1"/>
</dbReference>
<keyword evidence="3" id="KW-0472">Membrane</keyword>
<evidence type="ECO:0000256" key="2">
    <source>
        <dbReference type="SAM" id="MobiDB-lite"/>
    </source>
</evidence>
<feature type="domain" description="PPE" evidence="4">
    <location>
        <begin position="1"/>
        <end position="160"/>
    </location>
</feature>
<dbReference type="Gene3D" id="1.20.1260.20">
    <property type="entry name" value="PPE superfamily"/>
    <property type="match status" value="1"/>
</dbReference>
<reference evidence="6 7" key="1">
    <citation type="journal article" date="2019" name="Emerg. Microbes Infect.">
        <title>Comprehensive subspecies identification of 175 nontuberculous mycobacteria species based on 7547 genomic profiles.</title>
        <authorList>
            <person name="Matsumoto Y."/>
            <person name="Kinjo T."/>
            <person name="Motooka D."/>
            <person name="Nabeya D."/>
            <person name="Jung N."/>
            <person name="Uechi K."/>
            <person name="Horii T."/>
            <person name="Iida T."/>
            <person name="Fujita J."/>
            <person name="Nakamura S."/>
        </authorList>
    </citation>
    <scope>NUCLEOTIDE SEQUENCE [LARGE SCALE GENOMIC DNA]</scope>
    <source>
        <strain evidence="6 7">JCM 14233</strain>
    </source>
</reference>
<feature type="transmembrane region" description="Helical" evidence="3">
    <location>
        <begin position="240"/>
        <end position="260"/>
    </location>
</feature>
<sequence length="489" mass="49316">MPPEVHASLLSSGPGPGALLAVASAWSSLSVEYSAAAAELSALLGTVQAGSWEGPGAERYIAAHVPFVAWLTQASTVSAGVAARHETAAAAYSSALAAMPTLAELAANRAAHGTLIATNFFGINTIPIAVNEADYARMWILAATTMSAYQAISTAALASASPSDPSPPIVTPGHGEARESMAASIQVGPALTFPDPIADLVSGSKHFSSMYAALKGLVFNPIGTMWQILIDFATSPSTAIVTWTPLLYVFAYAATFALMGTPIYNAIAAPNLALGAIPLALGLAGLSGLAQLPAAELVAELPDTPAEPRVWPAASIAHTVSTAGVAPAPTPAPQVPATAVTATANPVAAGTEGFGYLVGGPGPDSGFGPALRTNAVATVTVPDTAWGATTAVAASRGTDRARRRRGGDVKSRGYRDEFLIIDDSPDWSEQRDQPAEATASTTGVGALGFSGTATKSTVRVMAGLTTLAGDSFGGGPSVPMTPTTWSADP</sequence>
<accession>A0A7I7MMW8</accession>
<dbReference type="EMBL" id="AP022575">
    <property type="protein sequence ID" value="BBX73558.1"/>
    <property type="molecule type" value="Genomic_DNA"/>
</dbReference>
<proteinExistence type="inferred from homology"/>
<dbReference type="AlphaFoldDB" id="A0A7I7MMW8"/>
<feature type="transmembrane region" description="Helical" evidence="3">
    <location>
        <begin position="272"/>
        <end position="292"/>
    </location>
</feature>
<gene>
    <name evidence="6" type="ORF">MSHI_14640</name>
</gene>
<keyword evidence="3" id="KW-1133">Transmembrane helix</keyword>
<keyword evidence="7" id="KW-1185">Reference proteome</keyword>
<protein>
    <submittedName>
        <fullName evidence="6">PPE family protein</fullName>
    </submittedName>
</protein>
<dbReference type="PANTHER" id="PTHR46766">
    <property type="entry name" value="GLUTAMINE-RICH PROTEIN 2"/>
    <property type="match status" value="1"/>
</dbReference>
<dbReference type="SUPFAM" id="SSF140459">
    <property type="entry name" value="PE/PPE dimer-like"/>
    <property type="match status" value="1"/>
</dbReference>